<dbReference type="GO" id="GO:0003824">
    <property type="term" value="F:catalytic activity"/>
    <property type="evidence" value="ECO:0007669"/>
    <property type="project" value="InterPro"/>
</dbReference>
<dbReference type="EMBL" id="UOFU01000086">
    <property type="protein sequence ID" value="VAW95926.1"/>
    <property type="molecule type" value="Genomic_DNA"/>
</dbReference>
<dbReference type="Pfam" id="PF03476">
    <property type="entry name" value="MOSC_N"/>
    <property type="match status" value="1"/>
</dbReference>
<dbReference type="GO" id="GO:0030170">
    <property type="term" value="F:pyridoxal phosphate binding"/>
    <property type="evidence" value="ECO:0007669"/>
    <property type="project" value="InterPro"/>
</dbReference>
<organism evidence="2">
    <name type="scientific">hydrothermal vent metagenome</name>
    <dbReference type="NCBI Taxonomy" id="652676"/>
    <lineage>
        <taxon>unclassified sequences</taxon>
        <taxon>metagenomes</taxon>
        <taxon>ecological metagenomes</taxon>
    </lineage>
</organism>
<dbReference type="PROSITE" id="PS51340">
    <property type="entry name" value="MOSC"/>
    <property type="match status" value="1"/>
</dbReference>
<dbReference type="GO" id="GO:0030151">
    <property type="term" value="F:molybdenum ion binding"/>
    <property type="evidence" value="ECO:0007669"/>
    <property type="project" value="InterPro"/>
</dbReference>
<evidence type="ECO:0000313" key="2">
    <source>
        <dbReference type="EMBL" id="VAW95926.1"/>
    </source>
</evidence>
<evidence type="ECO:0000259" key="1">
    <source>
        <dbReference type="PROSITE" id="PS51340"/>
    </source>
</evidence>
<dbReference type="PANTHER" id="PTHR14237">
    <property type="entry name" value="MOLYBDOPTERIN COFACTOR SULFURASE MOSC"/>
    <property type="match status" value="1"/>
</dbReference>
<protein>
    <submittedName>
        <fullName evidence="2">Flavodoxin reductases (Ferredoxin-NADPH reductases) family 1</fullName>
    </submittedName>
</protein>
<dbReference type="PANTHER" id="PTHR14237:SF19">
    <property type="entry name" value="MITOCHONDRIAL AMIDOXIME REDUCING COMPONENT 1"/>
    <property type="match status" value="1"/>
</dbReference>
<proteinExistence type="predicted"/>
<dbReference type="SUPFAM" id="SSF50800">
    <property type="entry name" value="PK beta-barrel domain-like"/>
    <property type="match status" value="1"/>
</dbReference>
<gene>
    <name evidence="2" type="ORF">MNBD_GAMMA20-2220</name>
</gene>
<dbReference type="InterPro" id="IPR005303">
    <property type="entry name" value="MOCOS_middle"/>
</dbReference>
<reference evidence="2" key="1">
    <citation type="submission" date="2018-06" db="EMBL/GenBank/DDBJ databases">
        <authorList>
            <person name="Zhirakovskaya E."/>
        </authorList>
    </citation>
    <scope>NUCLEOTIDE SEQUENCE</scope>
</reference>
<dbReference type="InterPro" id="IPR005302">
    <property type="entry name" value="MoCF_Sase_C"/>
</dbReference>
<dbReference type="AlphaFoldDB" id="A0A3B1AT77"/>
<accession>A0A3B1AT77</accession>
<dbReference type="InterPro" id="IPR011037">
    <property type="entry name" value="Pyrv_Knase-like_insert_dom_sf"/>
</dbReference>
<feature type="domain" description="MOSC" evidence="1">
    <location>
        <begin position="119"/>
        <end position="266"/>
    </location>
</feature>
<dbReference type="SUPFAM" id="SSF141673">
    <property type="entry name" value="MOSC N-terminal domain-like"/>
    <property type="match status" value="1"/>
</dbReference>
<dbReference type="Pfam" id="PF03473">
    <property type="entry name" value="MOSC"/>
    <property type="match status" value="1"/>
</dbReference>
<sequence length="267" mass="30073">MSNLRVSELSIYPVKSLGGIALQQSVVERFGLRNDRRWMVVDDRDRYLTQREQSRMCLIQPEPLANGLRLSAPGMDELQIAHTPEMPTREVIVWDDRCHALDCGDTAAGWLGRFLGIACRLVYFPNDGQRAVDPIYAQTGDITAFSDGFPILLITQASLDNLNNRLTEPLSMRRFRPNLVIDGTEPYAEDQWKRLRIGDLTLRVVKPCSRCVIPTIDPATGKRHTDAEPLRTLATYRMRDHKIFFGQNVIADGEGQLAVGQPVEVIG</sequence>
<name>A0A3B1AT77_9ZZZZ</name>